<accession>X1TJP4</accession>
<organism evidence="2">
    <name type="scientific">marine sediment metagenome</name>
    <dbReference type="NCBI Taxonomy" id="412755"/>
    <lineage>
        <taxon>unclassified sequences</taxon>
        <taxon>metagenomes</taxon>
        <taxon>ecological metagenomes</taxon>
    </lineage>
</organism>
<name>X1TJP4_9ZZZZ</name>
<evidence type="ECO:0000256" key="1">
    <source>
        <dbReference type="SAM" id="MobiDB-lite"/>
    </source>
</evidence>
<sequence>DTIQVHGKERDEPVPLPAEIRDALAKLTEGKDPGEAVFQGRQGPQGQEP</sequence>
<dbReference type="EMBL" id="BARW01013471">
    <property type="protein sequence ID" value="GAI80274.1"/>
    <property type="molecule type" value="Genomic_DNA"/>
</dbReference>
<comment type="caution">
    <text evidence="2">The sequence shown here is derived from an EMBL/GenBank/DDBJ whole genome shotgun (WGS) entry which is preliminary data.</text>
</comment>
<evidence type="ECO:0000313" key="2">
    <source>
        <dbReference type="EMBL" id="GAI80274.1"/>
    </source>
</evidence>
<feature type="non-terminal residue" evidence="2">
    <location>
        <position position="1"/>
    </location>
</feature>
<proteinExistence type="predicted"/>
<protein>
    <submittedName>
        <fullName evidence="2">Uncharacterized protein</fullName>
    </submittedName>
</protein>
<feature type="region of interest" description="Disordered" evidence="1">
    <location>
        <begin position="28"/>
        <end position="49"/>
    </location>
</feature>
<reference evidence="2" key="1">
    <citation type="journal article" date="2014" name="Front. Microbiol.">
        <title>High frequency of phylogenetically diverse reductive dehalogenase-homologous genes in deep subseafloor sedimentary metagenomes.</title>
        <authorList>
            <person name="Kawai M."/>
            <person name="Futagami T."/>
            <person name="Toyoda A."/>
            <person name="Takaki Y."/>
            <person name="Nishi S."/>
            <person name="Hori S."/>
            <person name="Arai W."/>
            <person name="Tsubouchi T."/>
            <person name="Morono Y."/>
            <person name="Uchiyama I."/>
            <person name="Ito T."/>
            <person name="Fujiyama A."/>
            <person name="Inagaki F."/>
            <person name="Takami H."/>
        </authorList>
    </citation>
    <scope>NUCLEOTIDE SEQUENCE</scope>
    <source>
        <strain evidence="2">Expedition CK06-06</strain>
    </source>
</reference>
<gene>
    <name evidence="2" type="ORF">S12H4_24670</name>
</gene>
<dbReference type="AlphaFoldDB" id="X1TJP4"/>